<keyword evidence="4" id="KW-1185">Reference proteome</keyword>
<evidence type="ECO:0000259" key="2">
    <source>
        <dbReference type="Pfam" id="PF00149"/>
    </source>
</evidence>
<feature type="compositionally biased region" description="Basic and acidic residues" evidence="1">
    <location>
        <begin position="498"/>
        <end position="510"/>
    </location>
</feature>
<name>A0A8T1WP92_9STRA</name>
<dbReference type="Pfam" id="PF00149">
    <property type="entry name" value="Metallophos"/>
    <property type="match status" value="1"/>
</dbReference>
<dbReference type="OrthoDB" id="630188at2759"/>
<evidence type="ECO:0000313" key="3">
    <source>
        <dbReference type="EMBL" id="KAG7395842.1"/>
    </source>
</evidence>
<organism evidence="3 4">
    <name type="scientific">Phytophthora boehmeriae</name>
    <dbReference type="NCBI Taxonomy" id="109152"/>
    <lineage>
        <taxon>Eukaryota</taxon>
        <taxon>Sar</taxon>
        <taxon>Stramenopiles</taxon>
        <taxon>Oomycota</taxon>
        <taxon>Peronosporomycetes</taxon>
        <taxon>Peronosporales</taxon>
        <taxon>Peronosporaceae</taxon>
        <taxon>Phytophthora</taxon>
    </lineage>
</organism>
<gene>
    <name evidence="3" type="primary">MPPED2</name>
    <name evidence="3" type="ORF">PHYBOEH_003135</name>
</gene>
<dbReference type="EMBL" id="JAGDFL010000185">
    <property type="protein sequence ID" value="KAG7395842.1"/>
    <property type="molecule type" value="Genomic_DNA"/>
</dbReference>
<feature type="compositionally biased region" description="Polar residues" evidence="1">
    <location>
        <begin position="394"/>
        <end position="404"/>
    </location>
</feature>
<dbReference type="CDD" id="cd07379">
    <property type="entry name" value="MPP_239FB"/>
    <property type="match status" value="1"/>
</dbReference>
<dbReference type="PANTHER" id="PTHR12905">
    <property type="entry name" value="METALLOPHOSPHOESTERASE"/>
    <property type="match status" value="1"/>
</dbReference>
<dbReference type="AlphaFoldDB" id="A0A8T1WP92"/>
<feature type="region of interest" description="Disordered" evidence="1">
    <location>
        <begin position="379"/>
        <end position="423"/>
    </location>
</feature>
<proteinExistence type="predicted"/>
<feature type="region of interest" description="Disordered" evidence="1">
    <location>
        <begin position="463"/>
        <end position="526"/>
    </location>
</feature>
<feature type="compositionally biased region" description="Basic residues" evidence="1">
    <location>
        <begin position="476"/>
        <end position="486"/>
    </location>
</feature>
<dbReference type="InterPro" id="IPR004843">
    <property type="entry name" value="Calcineurin-like_PHP"/>
</dbReference>
<protein>
    <submittedName>
        <fullName evidence="3">Metallophosphoesterase mpped2</fullName>
    </submittedName>
</protein>
<feature type="region of interest" description="Disordered" evidence="1">
    <location>
        <begin position="591"/>
        <end position="637"/>
    </location>
</feature>
<dbReference type="GO" id="GO:0016787">
    <property type="term" value="F:hydrolase activity"/>
    <property type="evidence" value="ECO:0007669"/>
    <property type="project" value="InterPro"/>
</dbReference>
<evidence type="ECO:0000313" key="4">
    <source>
        <dbReference type="Proteomes" id="UP000693981"/>
    </source>
</evidence>
<feature type="domain" description="Calcineurin-like phosphoesterase" evidence="2">
    <location>
        <begin position="1"/>
        <end position="190"/>
    </location>
</feature>
<accession>A0A8T1WP92</accession>
<feature type="compositionally biased region" description="Basic and acidic residues" evidence="1">
    <location>
        <begin position="606"/>
        <end position="623"/>
    </location>
</feature>
<dbReference type="Proteomes" id="UP000693981">
    <property type="component" value="Unassembled WGS sequence"/>
</dbReference>
<dbReference type="PANTHER" id="PTHR12905:SF0">
    <property type="entry name" value="CALCINEURIN-LIKE PHOSPHOESTERASE DOMAIN-CONTAINING PROTEIN"/>
    <property type="match status" value="1"/>
</dbReference>
<reference evidence="3" key="1">
    <citation type="submission" date="2021-02" db="EMBL/GenBank/DDBJ databases">
        <authorList>
            <person name="Palmer J.M."/>
        </authorList>
    </citation>
    <scope>NUCLEOTIDE SEQUENCE</scope>
    <source>
        <strain evidence="3">SCRP23</strain>
    </source>
</reference>
<evidence type="ECO:0000256" key="1">
    <source>
        <dbReference type="SAM" id="MobiDB-lite"/>
    </source>
</evidence>
<sequence>MKVVCVSDTHGLHDEALAVPDGDVFVHAGDFTDTGERSEVLAFNAFLGTLPHRYKIVIAGNHESTFDRDFYPKYWHQYGHRQQYDPDEVRALLTNALYLEDQAVLIEGYLFYGTPWQPEFCNWAFNRPRGEPLLRQWRRIPTDTDVLVTHTPPMGHGDLVGYQRVGCADLLREVESRVRPRLHVFGHVHEGYGRSASPDGKITYFNASICTHSYEPVNAPFVFELTEPPKRGWPKNGTTPVLLPSGDGMRKSFSSNDVSSMSSVTSTVSINSTADGDVIMDTTVTTEYVEPPRDYALLLHERLRLCSQKVPFVEKPIVNCGNAGAVQVDGKTKLREFRVDGTTSGMLFESTLKLRPVVNMEKRALRYLFSQGFRSNTENYKAQSSEAEVDAAENHNSTDATTSHMEVDSECSEPAPERRKHGLARRVTVAMLDGINETKEQMDALDREHMQQARVAAATLGKDPCSVGAAGEGARARRPRRNKTLQRRSAVPKLASLTEEHSESSDKAESDTASAQGDDETKASGAHTATEAIVVAPPIVECALCKYKVPGHIHPGTAVPAPPPAPVESVTVAPPAVECALCKYKVPGHVHPGTQPAPPPAPVDLAPKKPEEERSKEAKEQRSKANNPPPKRLSSWF</sequence>
<dbReference type="InterPro" id="IPR051693">
    <property type="entry name" value="UPF0046_metallophosphoest"/>
</dbReference>
<comment type="caution">
    <text evidence="3">The sequence shown here is derived from an EMBL/GenBank/DDBJ whole genome shotgun (WGS) entry which is preliminary data.</text>
</comment>